<reference evidence="1 2" key="1">
    <citation type="journal article" date="2019" name="Syst. Appl. Microbiol.">
        <title>Microvirga tunisiensis sp. nov., a root nodule symbiotic bacterium isolated from Lupinus micranthus and L. luteus grown in Northern Tunisia.</title>
        <authorList>
            <person name="Msaddak A."/>
            <person name="Rejili M."/>
            <person name="Duran D."/>
            <person name="Mars M."/>
            <person name="Palacios J.M."/>
            <person name="Ruiz-Argueso T."/>
            <person name="Rey L."/>
            <person name="Imperial J."/>
        </authorList>
    </citation>
    <scope>NUCLEOTIDE SEQUENCE [LARGE SCALE GENOMIC DNA]</scope>
    <source>
        <strain evidence="1 2">Lmie10</strain>
    </source>
</reference>
<evidence type="ECO:0000313" key="2">
    <source>
        <dbReference type="Proteomes" id="UP000403266"/>
    </source>
</evidence>
<organism evidence="1 2">
    <name type="scientific">Microvirga tunisiensis</name>
    <dbReference type="NCBI Taxonomy" id="2108360"/>
    <lineage>
        <taxon>Bacteria</taxon>
        <taxon>Pseudomonadati</taxon>
        <taxon>Pseudomonadota</taxon>
        <taxon>Alphaproteobacteria</taxon>
        <taxon>Hyphomicrobiales</taxon>
        <taxon>Methylobacteriaceae</taxon>
        <taxon>Microvirga</taxon>
    </lineage>
</organism>
<protein>
    <submittedName>
        <fullName evidence="1">Uncharacterized protein</fullName>
    </submittedName>
</protein>
<evidence type="ECO:0000313" key="1">
    <source>
        <dbReference type="EMBL" id="MPR28048.1"/>
    </source>
</evidence>
<name>A0A5N7MMH2_9HYPH</name>
<comment type="caution">
    <text evidence="1">The sequence shown here is derived from an EMBL/GenBank/DDBJ whole genome shotgun (WGS) entry which is preliminary data.</text>
</comment>
<dbReference type="Proteomes" id="UP000403266">
    <property type="component" value="Unassembled WGS sequence"/>
</dbReference>
<dbReference type="EMBL" id="VOSK01000121">
    <property type="protein sequence ID" value="MPR28048.1"/>
    <property type="molecule type" value="Genomic_DNA"/>
</dbReference>
<accession>A0A5N7MMH2</accession>
<keyword evidence="2" id="KW-1185">Reference proteome</keyword>
<proteinExistence type="predicted"/>
<sequence>MGAQDTYFDFCTVSMRSDAPAENSKTLEVLTVSLSHRTYTAKTGSPYKKIQAKGRDGVIHLGGAFPQGTFGNGPMFPRIRLGIFYASSKIDVVVPSHARALNASEVRVEITMLDTSTARPIPTPIEHSVSSSPAHDPREEMLWSAVEAMIRTIPVHSEADVKRIRKAVAIMHHPDQVIPADRTLMTFVLQRANDLLDKVQAAHAA</sequence>
<dbReference type="RefSeq" id="WP_152714353.1">
    <property type="nucleotide sequence ID" value="NZ_VOSJ01000122.1"/>
</dbReference>
<dbReference type="AlphaFoldDB" id="A0A5N7MMH2"/>
<gene>
    <name evidence="1" type="ORF">FS320_23525</name>
</gene>